<dbReference type="CDD" id="cd03789">
    <property type="entry name" value="GT9_LPS_heptosyltransferase"/>
    <property type="match status" value="1"/>
</dbReference>
<evidence type="ECO:0000313" key="4">
    <source>
        <dbReference type="Proteomes" id="UP000184693"/>
    </source>
</evidence>
<name>A0A1N6I1K1_9BURK</name>
<keyword evidence="2 3" id="KW-0808">Transferase</keyword>
<dbReference type="GO" id="GO:0009244">
    <property type="term" value="P:lipopolysaccharide core region biosynthetic process"/>
    <property type="evidence" value="ECO:0007669"/>
    <property type="project" value="TreeGrafter"/>
</dbReference>
<dbReference type="InterPro" id="IPR051199">
    <property type="entry name" value="LPS_LOS_Heptosyltrfase"/>
</dbReference>
<keyword evidence="1" id="KW-0328">Glycosyltransferase</keyword>
<proteinExistence type="predicted"/>
<evidence type="ECO:0000256" key="1">
    <source>
        <dbReference type="ARBA" id="ARBA00022676"/>
    </source>
</evidence>
<protein>
    <submittedName>
        <fullName evidence="3">ADP-heptose:LPS heptosyltransferase</fullName>
    </submittedName>
</protein>
<organism evidence="3 4">
    <name type="scientific">Paraburkholderia phenazinium</name>
    <dbReference type="NCBI Taxonomy" id="60549"/>
    <lineage>
        <taxon>Bacteria</taxon>
        <taxon>Pseudomonadati</taxon>
        <taxon>Pseudomonadota</taxon>
        <taxon>Betaproteobacteria</taxon>
        <taxon>Burkholderiales</taxon>
        <taxon>Burkholderiaceae</taxon>
        <taxon>Paraburkholderia</taxon>
    </lineage>
</organism>
<dbReference type="PANTHER" id="PTHR30160:SF1">
    <property type="entry name" value="LIPOPOLYSACCHARIDE 1,2-N-ACETYLGLUCOSAMINETRANSFERASE-RELATED"/>
    <property type="match status" value="1"/>
</dbReference>
<dbReference type="SUPFAM" id="SSF53756">
    <property type="entry name" value="UDP-Glycosyltransferase/glycogen phosphorylase"/>
    <property type="match status" value="1"/>
</dbReference>
<gene>
    <name evidence="3" type="ORF">SAMN05444168_3857</name>
</gene>
<evidence type="ECO:0000313" key="3">
    <source>
        <dbReference type="EMBL" id="SIO25829.1"/>
    </source>
</evidence>
<dbReference type="GO" id="GO:0008713">
    <property type="term" value="F:ADP-heptose-lipopolysaccharide heptosyltransferase activity"/>
    <property type="evidence" value="ECO:0007669"/>
    <property type="project" value="TreeGrafter"/>
</dbReference>
<dbReference type="Gene3D" id="3.40.50.2000">
    <property type="entry name" value="Glycogen Phosphorylase B"/>
    <property type="match status" value="2"/>
</dbReference>
<reference evidence="3 4" key="1">
    <citation type="submission" date="2016-11" db="EMBL/GenBank/DDBJ databases">
        <authorList>
            <person name="Jaros S."/>
            <person name="Januszkiewicz K."/>
            <person name="Wedrychowicz H."/>
        </authorList>
    </citation>
    <scope>NUCLEOTIDE SEQUENCE [LARGE SCALE GENOMIC DNA]</scope>
    <source>
        <strain evidence="3 4">GAS86</strain>
    </source>
</reference>
<dbReference type="AlphaFoldDB" id="A0A1N6I1K1"/>
<dbReference type="InterPro" id="IPR002201">
    <property type="entry name" value="Glyco_trans_9"/>
</dbReference>
<sequence>MPAPVPELVWLGGTVMDVPGADTRPAPIRRLAVLKLDHIGDFILGMRAMRLLREGFPDAHITLVCAGWAADWARQSGLVDSIVPFDFFPALMREWDRSPERIRQLQDAVAASLPDSYDLAVDLRYGDDTTPVLYRMRTRYRAGFPAPIEPGLPHLDLIVPYSQAIGTGELRARSLQAELRLQMLAATVVAAFGTPQPHPIRACLADSSPRPASTRQFALLSIGAGTAIRNWPVEHYAEVGHALIERHDFDIVILGGKAEQQNAERLSTLLPEGRVQLMMGRSLAELPQLVVGASLCVSNDTGMSHLCAALDVPTVVVLSGQDRMEVWRPAGINAVAIGGWTPCQPCGLKEPGECRWGVPCLHAVTPAHVLEASERLLSRVRNRAAPMTAPGGVSNDPTNILA</sequence>
<dbReference type="PANTHER" id="PTHR30160">
    <property type="entry name" value="TETRAACYLDISACCHARIDE 4'-KINASE-RELATED"/>
    <property type="match status" value="1"/>
</dbReference>
<accession>A0A1N6I1K1</accession>
<dbReference type="Pfam" id="PF01075">
    <property type="entry name" value="Glyco_transf_9"/>
    <property type="match status" value="1"/>
</dbReference>
<dbReference type="Proteomes" id="UP000184693">
    <property type="component" value="Unassembled WGS sequence"/>
</dbReference>
<dbReference type="EMBL" id="FSRM01000001">
    <property type="protein sequence ID" value="SIO25829.1"/>
    <property type="molecule type" value="Genomic_DNA"/>
</dbReference>
<evidence type="ECO:0000256" key="2">
    <source>
        <dbReference type="ARBA" id="ARBA00022679"/>
    </source>
</evidence>
<dbReference type="GO" id="GO:0005829">
    <property type="term" value="C:cytosol"/>
    <property type="evidence" value="ECO:0007669"/>
    <property type="project" value="TreeGrafter"/>
</dbReference>